<dbReference type="Gene3D" id="3.40.50.1220">
    <property type="entry name" value="TPP-binding domain"/>
    <property type="match status" value="1"/>
</dbReference>
<keyword evidence="2 3" id="KW-0786">Thiamine pyrophosphate</keyword>
<comment type="similarity">
    <text evidence="1 3">Belongs to the TPP enzyme family.</text>
</comment>
<evidence type="ECO:0000259" key="4">
    <source>
        <dbReference type="Pfam" id="PF00205"/>
    </source>
</evidence>
<dbReference type="PANTHER" id="PTHR18968:SF129">
    <property type="entry name" value="ACETOLACTATE SYNTHASE"/>
    <property type="match status" value="1"/>
</dbReference>
<reference evidence="7 8" key="1">
    <citation type="submission" date="2018-12" db="EMBL/GenBank/DDBJ databases">
        <title>First genome draft of Desulfovibrio legallis sp. nov.</title>
        <authorList>
            <person name="Ben Dhia O."/>
            <person name="Najjari A."/>
            <person name="Ferjani R."/>
            <person name="Fhoula I."/>
            <person name="Fardeau M.-L."/>
            <person name="Boudabbous A."/>
            <person name="Ouzari H.I."/>
        </authorList>
    </citation>
    <scope>NUCLEOTIDE SEQUENCE [LARGE SCALE GENOMIC DNA]</scope>
    <source>
        <strain evidence="7 8">H1T</strain>
    </source>
</reference>
<dbReference type="PANTHER" id="PTHR18968">
    <property type="entry name" value="THIAMINE PYROPHOSPHATE ENZYMES"/>
    <property type="match status" value="1"/>
</dbReference>
<dbReference type="GO" id="GO:0009099">
    <property type="term" value="P:L-valine biosynthetic process"/>
    <property type="evidence" value="ECO:0007669"/>
    <property type="project" value="TreeGrafter"/>
</dbReference>
<dbReference type="GO" id="GO:0005948">
    <property type="term" value="C:acetolactate synthase complex"/>
    <property type="evidence" value="ECO:0007669"/>
    <property type="project" value="TreeGrafter"/>
</dbReference>
<evidence type="ECO:0000313" key="7">
    <source>
        <dbReference type="EMBL" id="TBH81033.1"/>
    </source>
</evidence>
<evidence type="ECO:0000259" key="5">
    <source>
        <dbReference type="Pfam" id="PF02775"/>
    </source>
</evidence>
<evidence type="ECO:0000256" key="2">
    <source>
        <dbReference type="ARBA" id="ARBA00023052"/>
    </source>
</evidence>
<dbReference type="SUPFAM" id="SSF52518">
    <property type="entry name" value="Thiamin diphosphate-binding fold (THDP-binding)"/>
    <property type="match status" value="2"/>
</dbReference>
<dbReference type="InterPro" id="IPR011766">
    <property type="entry name" value="TPP_enzyme_TPP-bd"/>
</dbReference>
<dbReference type="Pfam" id="PF00205">
    <property type="entry name" value="TPP_enzyme_M"/>
    <property type="match status" value="1"/>
</dbReference>
<dbReference type="FunFam" id="3.40.50.970:FF:000007">
    <property type="entry name" value="Acetolactate synthase"/>
    <property type="match status" value="1"/>
</dbReference>
<dbReference type="RefSeq" id="WP_118230423.1">
    <property type="nucleotide sequence ID" value="NZ_JAQDZC010000002.1"/>
</dbReference>
<dbReference type="PROSITE" id="PS00187">
    <property type="entry name" value="TPP_ENZYMES"/>
    <property type="match status" value="1"/>
</dbReference>
<comment type="caution">
    <text evidence="7">The sequence shown here is derived from an EMBL/GenBank/DDBJ whole genome shotgun (WGS) entry which is preliminary data.</text>
</comment>
<dbReference type="CDD" id="cd02010">
    <property type="entry name" value="TPP_ALS"/>
    <property type="match status" value="1"/>
</dbReference>
<dbReference type="InterPro" id="IPR000399">
    <property type="entry name" value="TPP-bd_CS"/>
</dbReference>
<accession>A0A6H3FDV9</accession>
<dbReference type="GO" id="GO:0030976">
    <property type="term" value="F:thiamine pyrophosphate binding"/>
    <property type="evidence" value="ECO:0007669"/>
    <property type="project" value="InterPro"/>
</dbReference>
<dbReference type="Proteomes" id="UP000292919">
    <property type="component" value="Unassembled WGS sequence"/>
</dbReference>
<dbReference type="Pfam" id="PF02775">
    <property type="entry name" value="TPP_enzyme_C"/>
    <property type="match status" value="1"/>
</dbReference>
<gene>
    <name evidence="7" type="ORF">EB812_02775</name>
</gene>
<feature type="domain" description="Thiamine pyrophosphate enzyme central" evidence="4">
    <location>
        <begin position="192"/>
        <end position="326"/>
    </location>
</feature>
<evidence type="ECO:0000313" key="8">
    <source>
        <dbReference type="Proteomes" id="UP000292919"/>
    </source>
</evidence>
<dbReference type="CDD" id="cd07035">
    <property type="entry name" value="TPP_PYR_POX_like"/>
    <property type="match status" value="1"/>
</dbReference>
<dbReference type="InterPro" id="IPR029061">
    <property type="entry name" value="THDP-binding"/>
</dbReference>
<evidence type="ECO:0000256" key="3">
    <source>
        <dbReference type="RuleBase" id="RU362132"/>
    </source>
</evidence>
<dbReference type="InterPro" id="IPR045229">
    <property type="entry name" value="TPP_enz"/>
</dbReference>
<feature type="domain" description="Thiamine pyrophosphate enzyme TPP-binding" evidence="5">
    <location>
        <begin position="385"/>
        <end position="530"/>
    </location>
</feature>
<protein>
    <submittedName>
        <fullName evidence="7">Acetolactate synthase large subunit</fullName>
    </submittedName>
</protein>
<proteinExistence type="inferred from homology"/>
<dbReference type="GO" id="GO:0050660">
    <property type="term" value="F:flavin adenine dinucleotide binding"/>
    <property type="evidence" value="ECO:0007669"/>
    <property type="project" value="TreeGrafter"/>
</dbReference>
<dbReference type="GO" id="GO:0000287">
    <property type="term" value="F:magnesium ion binding"/>
    <property type="evidence" value="ECO:0007669"/>
    <property type="project" value="InterPro"/>
</dbReference>
<name>A0A6H3FDV9_9BACT</name>
<dbReference type="Pfam" id="PF02776">
    <property type="entry name" value="TPP_enzyme_N"/>
    <property type="match status" value="1"/>
</dbReference>
<dbReference type="EMBL" id="SIXC01000003">
    <property type="protein sequence ID" value="TBH81033.1"/>
    <property type="molecule type" value="Genomic_DNA"/>
</dbReference>
<dbReference type="InterPro" id="IPR012001">
    <property type="entry name" value="Thiamin_PyroP_enz_TPP-bd_dom"/>
</dbReference>
<dbReference type="InterPro" id="IPR029035">
    <property type="entry name" value="DHS-like_NAD/FAD-binding_dom"/>
</dbReference>
<dbReference type="SUPFAM" id="SSF52467">
    <property type="entry name" value="DHS-like NAD/FAD-binding domain"/>
    <property type="match status" value="1"/>
</dbReference>
<dbReference type="NCBIfam" id="NF006187">
    <property type="entry name" value="PRK08322.1"/>
    <property type="match status" value="1"/>
</dbReference>
<keyword evidence="8" id="KW-1185">Reference proteome</keyword>
<feature type="domain" description="Thiamine pyrophosphate enzyme N-terminal TPP-binding" evidence="6">
    <location>
        <begin position="5"/>
        <end position="119"/>
    </location>
</feature>
<dbReference type="Gene3D" id="3.40.50.970">
    <property type="match status" value="2"/>
</dbReference>
<dbReference type="GO" id="GO:0009097">
    <property type="term" value="P:isoleucine biosynthetic process"/>
    <property type="evidence" value="ECO:0007669"/>
    <property type="project" value="TreeGrafter"/>
</dbReference>
<dbReference type="GO" id="GO:0003984">
    <property type="term" value="F:acetolactate synthase activity"/>
    <property type="evidence" value="ECO:0007669"/>
    <property type="project" value="TreeGrafter"/>
</dbReference>
<evidence type="ECO:0000259" key="6">
    <source>
        <dbReference type="Pfam" id="PF02776"/>
    </source>
</evidence>
<dbReference type="AlphaFoldDB" id="A0A6H3FDV9"/>
<evidence type="ECO:0000256" key="1">
    <source>
        <dbReference type="ARBA" id="ARBA00007812"/>
    </source>
</evidence>
<sequence length="558" mass="59493">MAAQNVAQLLVECLRAEGVRYVFGIPGEENIHFVRAVADSGDIRFILARHEQGAAFMADIYGRLTGKAGVCAATLGPGAINLLQGVADAQTNSSPLLALSAQVGLKRIYKESHQIVDLVGMFRPVTKWADTVLTPQSLPEMARKAFQTAQEERPGAAYLALPEDVEAAPAPEGARPLRTAENAKAIPSPSAVAEAARLLRAARKPVILAGHGVARTGNAPVLAAFAERYQTPVATTFMGKGVISDRSPQSLGVIGFMRHDYENCAFDQADVILSVGYELQEFTPERINPGGDKTIIHINTFLPDTDAHYATTVNITADVGLALAALSKALGEGPLLSAGRGATIRQLVEAELDKGRTSDAFPLKPQRLVADIRAVMGDEDIVLADTGAIKMWMARLYPTYAPLTCLISNGLSTMGFSLPGAIGAHLAHPDRKVLAVMGDGSFLMNSQEMETAVRENIPLKILVWVDDSYGLIKWKMDMASGSHACVDFANPDFVTYAASFGAKGYQVASAAELRPTLHRALDEPGVSLVACPVDYSENMALIDTLGELTPALCLMDSL</sequence>
<organism evidence="7 8">
    <name type="scientific">Desulfovibrio legallii</name>
    <dbReference type="NCBI Taxonomy" id="571438"/>
    <lineage>
        <taxon>Bacteria</taxon>
        <taxon>Pseudomonadati</taxon>
        <taxon>Thermodesulfobacteriota</taxon>
        <taxon>Desulfovibrionia</taxon>
        <taxon>Desulfovibrionales</taxon>
        <taxon>Desulfovibrionaceae</taxon>
        <taxon>Desulfovibrio</taxon>
    </lineage>
</organism>
<dbReference type="InterPro" id="IPR012000">
    <property type="entry name" value="Thiamin_PyroP_enz_cen_dom"/>
</dbReference>